<feature type="chain" id="PRO_5031178855" description="Secreted protein" evidence="2">
    <location>
        <begin position="34"/>
        <end position="240"/>
    </location>
</feature>
<dbReference type="Proteomes" id="UP000518188">
    <property type="component" value="Unassembled WGS sequence"/>
</dbReference>
<dbReference type="AlphaFoldDB" id="A0A7X6RUM8"/>
<feature type="signal peptide" evidence="2">
    <location>
        <begin position="1"/>
        <end position="33"/>
    </location>
</feature>
<evidence type="ECO:0008006" key="5">
    <source>
        <dbReference type="Google" id="ProtNLM"/>
    </source>
</evidence>
<evidence type="ECO:0000256" key="2">
    <source>
        <dbReference type="SAM" id="SignalP"/>
    </source>
</evidence>
<gene>
    <name evidence="3" type="ORF">HGA11_03785</name>
</gene>
<evidence type="ECO:0000256" key="1">
    <source>
        <dbReference type="SAM" id="MobiDB-lite"/>
    </source>
</evidence>
<keyword evidence="2" id="KW-0732">Signal</keyword>
<organism evidence="3 4">
    <name type="scientific">Mycolicibacterium septicum DSM 44393</name>
    <dbReference type="NCBI Taxonomy" id="1341646"/>
    <lineage>
        <taxon>Bacteria</taxon>
        <taxon>Bacillati</taxon>
        <taxon>Actinomycetota</taxon>
        <taxon>Actinomycetes</taxon>
        <taxon>Mycobacteriales</taxon>
        <taxon>Mycobacteriaceae</taxon>
        <taxon>Mycolicibacterium</taxon>
    </lineage>
</organism>
<name>A0A7X6RUM8_9MYCO</name>
<feature type="region of interest" description="Disordered" evidence="1">
    <location>
        <begin position="71"/>
        <end position="95"/>
    </location>
</feature>
<protein>
    <recommendedName>
        <fullName evidence="5">Secreted protein</fullName>
    </recommendedName>
</protein>
<sequence length="240" mass="24802">MNDDTCGRRRPIGATRVLAVLTACAGAVAMALALTSCGAGDHDGEQSHGTATTSAGIAPTRIIDEIAVDSSGRPANGYRESPDAVPDRAAECDEPSPAAAGDNIYGCAPSAYAADVCWPAADLDLLCMNDPWAKGVHRIHVAAPLDPVTAPVAPQPVALLLDDGTHCRLRNGGSWGGRDDGYVGAYRCDANQVVLARPDAEPIDRSTPSWTVELGDLPGFGQPAQPPAAHRVVTAWFAGN</sequence>
<proteinExistence type="predicted"/>
<reference evidence="3 4" key="1">
    <citation type="submission" date="2020-04" db="EMBL/GenBank/DDBJ databases">
        <title>MicrobeNet Type strains.</title>
        <authorList>
            <person name="Nicholson A.C."/>
        </authorList>
    </citation>
    <scope>NUCLEOTIDE SEQUENCE [LARGE SCALE GENOMIC DNA]</scope>
    <source>
        <strain evidence="3 4">ATCC 700731</strain>
    </source>
</reference>
<feature type="compositionally biased region" description="Basic and acidic residues" evidence="1">
    <location>
        <begin position="80"/>
        <end position="91"/>
    </location>
</feature>
<evidence type="ECO:0000313" key="3">
    <source>
        <dbReference type="EMBL" id="NKZ10087.1"/>
    </source>
</evidence>
<comment type="caution">
    <text evidence="3">The sequence shown here is derived from an EMBL/GenBank/DDBJ whole genome shotgun (WGS) entry which is preliminary data.</text>
</comment>
<accession>A0A7X6RUM8</accession>
<evidence type="ECO:0000313" key="4">
    <source>
        <dbReference type="Proteomes" id="UP000518188"/>
    </source>
</evidence>
<dbReference type="EMBL" id="JAAXPJ010000001">
    <property type="protein sequence ID" value="NKZ10087.1"/>
    <property type="molecule type" value="Genomic_DNA"/>
</dbReference>
<dbReference type="RefSeq" id="WP_049925062.1">
    <property type="nucleotide sequence ID" value="NZ_HG322951.1"/>
</dbReference>